<name>A0A9D0Z2I8_9FIRM</name>
<dbReference type="PANTHER" id="PTHR46797:SF23">
    <property type="entry name" value="HTH-TYPE TRANSCRIPTIONAL REGULATOR SUTR"/>
    <property type="match status" value="1"/>
</dbReference>
<evidence type="ECO:0000256" key="3">
    <source>
        <dbReference type="ARBA" id="ARBA00023163"/>
    </source>
</evidence>
<dbReference type="GO" id="GO:0005829">
    <property type="term" value="C:cytosol"/>
    <property type="evidence" value="ECO:0007669"/>
    <property type="project" value="TreeGrafter"/>
</dbReference>
<evidence type="ECO:0000313" key="5">
    <source>
        <dbReference type="EMBL" id="HIQ67336.1"/>
    </source>
</evidence>
<dbReference type="PROSITE" id="PS50943">
    <property type="entry name" value="HTH_CROC1"/>
    <property type="match status" value="1"/>
</dbReference>
<feature type="domain" description="HTH cro/C1-type" evidence="4">
    <location>
        <begin position="10"/>
        <end position="64"/>
    </location>
</feature>
<reference evidence="5" key="1">
    <citation type="submission" date="2020-10" db="EMBL/GenBank/DDBJ databases">
        <authorList>
            <person name="Gilroy R."/>
        </authorList>
    </citation>
    <scope>NUCLEOTIDE SEQUENCE</scope>
    <source>
        <strain evidence="5">13361</strain>
    </source>
</reference>
<dbReference type="GO" id="GO:0003677">
    <property type="term" value="F:DNA binding"/>
    <property type="evidence" value="ECO:0007669"/>
    <property type="project" value="UniProtKB-KW"/>
</dbReference>
<dbReference type="InterPro" id="IPR001387">
    <property type="entry name" value="Cro/C1-type_HTH"/>
</dbReference>
<dbReference type="Proteomes" id="UP000886796">
    <property type="component" value="Unassembled WGS sequence"/>
</dbReference>
<dbReference type="GO" id="GO:0003700">
    <property type="term" value="F:DNA-binding transcription factor activity"/>
    <property type="evidence" value="ECO:0007669"/>
    <property type="project" value="TreeGrafter"/>
</dbReference>
<dbReference type="InterPro" id="IPR010982">
    <property type="entry name" value="Lambda_DNA-bd_dom_sf"/>
</dbReference>
<dbReference type="SUPFAM" id="SSF47413">
    <property type="entry name" value="lambda repressor-like DNA-binding domains"/>
    <property type="match status" value="1"/>
</dbReference>
<evidence type="ECO:0000256" key="2">
    <source>
        <dbReference type="ARBA" id="ARBA00023125"/>
    </source>
</evidence>
<organism evidence="5 6">
    <name type="scientific">Candidatus Faecousia excrementigallinarum</name>
    <dbReference type="NCBI Taxonomy" id="2840806"/>
    <lineage>
        <taxon>Bacteria</taxon>
        <taxon>Bacillati</taxon>
        <taxon>Bacillota</taxon>
        <taxon>Clostridia</taxon>
        <taxon>Eubacteriales</taxon>
        <taxon>Oscillospiraceae</taxon>
        <taxon>Faecousia</taxon>
    </lineage>
</organism>
<keyword evidence="2" id="KW-0238">DNA-binding</keyword>
<dbReference type="EMBL" id="DVFK01000030">
    <property type="protein sequence ID" value="HIQ67336.1"/>
    <property type="molecule type" value="Genomic_DNA"/>
</dbReference>
<evidence type="ECO:0000256" key="1">
    <source>
        <dbReference type="ARBA" id="ARBA00023015"/>
    </source>
</evidence>
<evidence type="ECO:0000313" key="6">
    <source>
        <dbReference type="Proteomes" id="UP000886796"/>
    </source>
</evidence>
<dbReference type="InterPro" id="IPR050807">
    <property type="entry name" value="TransReg_Diox_bact_type"/>
</dbReference>
<dbReference type="AlphaFoldDB" id="A0A9D0Z2I8"/>
<evidence type="ECO:0000259" key="4">
    <source>
        <dbReference type="PROSITE" id="PS50943"/>
    </source>
</evidence>
<comment type="caution">
    <text evidence="5">The sequence shown here is derived from an EMBL/GenBank/DDBJ whole genome shotgun (WGS) entry which is preliminary data.</text>
</comment>
<sequence>MDMKQIGQRIRTAREAANITQEGLAQAIGCTTKHIGAIERGIKTPRLDTFICIANTLGTSADYLLQDFLEQPSELLAGEMASVLGQLPQDMQIRVLKGLRAFAGRG</sequence>
<dbReference type="CDD" id="cd00093">
    <property type="entry name" value="HTH_XRE"/>
    <property type="match status" value="1"/>
</dbReference>
<dbReference type="PANTHER" id="PTHR46797">
    <property type="entry name" value="HTH-TYPE TRANSCRIPTIONAL REGULATOR"/>
    <property type="match status" value="1"/>
</dbReference>
<dbReference type="Pfam" id="PF01381">
    <property type="entry name" value="HTH_3"/>
    <property type="match status" value="1"/>
</dbReference>
<keyword evidence="1" id="KW-0805">Transcription regulation</keyword>
<gene>
    <name evidence="5" type="ORF">IAB74_02340</name>
</gene>
<accession>A0A9D0Z2I8</accession>
<dbReference type="Gene3D" id="1.10.260.40">
    <property type="entry name" value="lambda repressor-like DNA-binding domains"/>
    <property type="match status" value="1"/>
</dbReference>
<reference evidence="5" key="2">
    <citation type="journal article" date="2021" name="PeerJ">
        <title>Extensive microbial diversity within the chicken gut microbiome revealed by metagenomics and culture.</title>
        <authorList>
            <person name="Gilroy R."/>
            <person name="Ravi A."/>
            <person name="Getino M."/>
            <person name="Pursley I."/>
            <person name="Horton D.L."/>
            <person name="Alikhan N.F."/>
            <person name="Baker D."/>
            <person name="Gharbi K."/>
            <person name="Hall N."/>
            <person name="Watson M."/>
            <person name="Adriaenssens E.M."/>
            <person name="Foster-Nyarko E."/>
            <person name="Jarju S."/>
            <person name="Secka A."/>
            <person name="Antonio M."/>
            <person name="Oren A."/>
            <person name="Chaudhuri R.R."/>
            <person name="La Ragione R."/>
            <person name="Hildebrand F."/>
            <person name="Pallen M.J."/>
        </authorList>
    </citation>
    <scope>NUCLEOTIDE SEQUENCE</scope>
    <source>
        <strain evidence="5">13361</strain>
    </source>
</reference>
<dbReference type="SMART" id="SM00530">
    <property type="entry name" value="HTH_XRE"/>
    <property type="match status" value="1"/>
</dbReference>
<keyword evidence="3" id="KW-0804">Transcription</keyword>
<proteinExistence type="predicted"/>
<protein>
    <submittedName>
        <fullName evidence="5">Helix-turn-helix transcriptional regulator</fullName>
    </submittedName>
</protein>